<evidence type="ECO:0000256" key="1">
    <source>
        <dbReference type="SAM" id="MobiDB-lite"/>
    </source>
</evidence>
<dbReference type="RefSeq" id="WP_180336430.1">
    <property type="nucleotide sequence ID" value="NZ_PJMU01000003.1"/>
</dbReference>
<proteinExistence type="predicted"/>
<evidence type="ECO:0000313" key="2">
    <source>
        <dbReference type="EMBL" id="PKV63436.1"/>
    </source>
</evidence>
<dbReference type="AlphaFoldDB" id="A0A2N3U9N0"/>
<keyword evidence="3" id="KW-1185">Reference proteome</keyword>
<dbReference type="Proteomes" id="UP000233782">
    <property type="component" value="Unassembled WGS sequence"/>
</dbReference>
<gene>
    <name evidence="2" type="ORF">BD749_3279</name>
</gene>
<sequence length="47" mass="5398">MRNSTKVARVSCCCKLNMLVPHLQSLSSRMQTDSKREKGRVNYNAKQ</sequence>
<dbReference type="EMBL" id="PJMU01000003">
    <property type="protein sequence ID" value="PKV63436.1"/>
    <property type="molecule type" value="Genomic_DNA"/>
</dbReference>
<evidence type="ECO:0000313" key="3">
    <source>
        <dbReference type="Proteomes" id="UP000233782"/>
    </source>
</evidence>
<name>A0A2N3U9N0_9BACT</name>
<reference evidence="2 3" key="1">
    <citation type="submission" date="2017-12" db="EMBL/GenBank/DDBJ databases">
        <title>Genomic Encyclopedia of Type Strains, Phase III (KMG-III): the genomes of soil and plant-associated and newly described type strains.</title>
        <authorList>
            <person name="Whitman W."/>
        </authorList>
    </citation>
    <scope>NUCLEOTIDE SEQUENCE [LARGE SCALE GENOMIC DNA]</scope>
    <source>
        <strain evidence="2 3">LP43</strain>
    </source>
</reference>
<accession>A0A2N3U9N0</accession>
<comment type="caution">
    <text evidence="2">The sequence shown here is derived from an EMBL/GenBank/DDBJ whole genome shotgun (WGS) entry which is preliminary data.</text>
</comment>
<protein>
    <submittedName>
        <fullName evidence="2">Uncharacterized protein</fullName>
    </submittedName>
</protein>
<feature type="region of interest" description="Disordered" evidence="1">
    <location>
        <begin position="26"/>
        <end position="47"/>
    </location>
</feature>
<organism evidence="2 3">
    <name type="scientific">Pontibacter ramchanderi</name>
    <dbReference type="NCBI Taxonomy" id="1179743"/>
    <lineage>
        <taxon>Bacteria</taxon>
        <taxon>Pseudomonadati</taxon>
        <taxon>Bacteroidota</taxon>
        <taxon>Cytophagia</taxon>
        <taxon>Cytophagales</taxon>
        <taxon>Hymenobacteraceae</taxon>
        <taxon>Pontibacter</taxon>
    </lineage>
</organism>